<dbReference type="Proteomes" id="UP001055025">
    <property type="component" value="Unassembled WGS sequence"/>
</dbReference>
<name>A0AAV5B414_9ACTN</name>
<evidence type="ECO:0000313" key="1">
    <source>
        <dbReference type="EMBL" id="GJM55569.1"/>
    </source>
</evidence>
<reference evidence="1" key="1">
    <citation type="journal article" date="2022" name="Int. J. Syst. Evol. Microbiol.">
        <title>Granulimonas faecalis gen. nov., sp. nov., and Leptogranulimonas caecicola gen. nov., sp. nov., novel lactate-producing Atopobiaceae bacteria isolated from mouse intestines, and an emended description of the family Atopobiaceae.</title>
        <authorList>
            <person name="Morinaga K."/>
            <person name="Kusada H."/>
            <person name="Sakamoto S."/>
            <person name="Murakami T."/>
            <person name="Toyoda A."/>
            <person name="Mori H."/>
            <person name="Meng X.Y."/>
            <person name="Takashino M."/>
            <person name="Murotomi K."/>
            <person name="Tamaki H."/>
        </authorList>
    </citation>
    <scope>NUCLEOTIDE SEQUENCE</scope>
    <source>
        <strain evidence="1">OPF53</strain>
    </source>
</reference>
<sequence>MTEQKREVRDLVSEKPLTTQKRMAFIDETEERLVHYEPATQGRGGGKEDVGEVAENKDNISHYSAAFLCWSLLTTPRCMGLPVVVWGRIRALCEGRIEMMGGLRVSVFDAPGDCVRGSQNDPAFRRGLLDRVYPNSSEMVAA</sequence>
<dbReference type="EMBL" id="BQKC01000001">
    <property type="protein sequence ID" value="GJM55569.1"/>
    <property type="molecule type" value="Genomic_DNA"/>
</dbReference>
<comment type="caution">
    <text evidence="1">The sequence shown here is derived from an EMBL/GenBank/DDBJ whole genome shotgun (WGS) entry which is preliminary data.</text>
</comment>
<accession>A0AAV5B414</accession>
<gene>
    <name evidence="1" type="ORF">ATOP_12240</name>
</gene>
<evidence type="ECO:0000313" key="2">
    <source>
        <dbReference type="Proteomes" id="UP001055025"/>
    </source>
</evidence>
<keyword evidence="2" id="KW-1185">Reference proteome</keyword>
<proteinExistence type="predicted"/>
<protein>
    <submittedName>
        <fullName evidence="1">Uncharacterized protein</fullName>
    </submittedName>
</protein>
<dbReference type="AlphaFoldDB" id="A0AAV5B414"/>
<organism evidence="1 2">
    <name type="scientific">Granulimonas faecalis</name>
    <dbReference type="NCBI Taxonomy" id="2894155"/>
    <lineage>
        <taxon>Bacteria</taxon>
        <taxon>Bacillati</taxon>
        <taxon>Actinomycetota</taxon>
        <taxon>Coriobacteriia</taxon>
        <taxon>Coriobacteriales</taxon>
        <taxon>Kribbibacteriaceae</taxon>
        <taxon>Granulimonas</taxon>
    </lineage>
</organism>